<accession>A0A3B1BNY0</accession>
<gene>
    <name evidence="1" type="ORF">MNBD_NITROSPINAE03-1068</name>
</gene>
<reference evidence="1" key="1">
    <citation type="submission" date="2018-06" db="EMBL/GenBank/DDBJ databases">
        <authorList>
            <person name="Zhirakovskaya E."/>
        </authorList>
    </citation>
    <scope>NUCLEOTIDE SEQUENCE</scope>
</reference>
<proteinExistence type="predicted"/>
<dbReference type="AlphaFoldDB" id="A0A3B1BNY0"/>
<organism evidence="1">
    <name type="scientific">hydrothermal vent metagenome</name>
    <dbReference type="NCBI Taxonomy" id="652676"/>
    <lineage>
        <taxon>unclassified sequences</taxon>
        <taxon>metagenomes</taxon>
        <taxon>ecological metagenomes</taxon>
    </lineage>
</organism>
<evidence type="ECO:0000313" key="1">
    <source>
        <dbReference type="EMBL" id="VAX19649.1"/>
    </source>
</evidence>
<protein>
    <submittedName>
        <fullName evidence="1">Uncharacterized protein</fullName>
    </submittedName>
</protein>
<dbReference type="EMBL" id="UOGB01000155">
    <property type="protein sequence ID" value="VAX19649.1"/>
    <property type="molecule type" value="Genomic_DNA"/>
</dbReference>
<name>A0A3B1BNY0_9ZZZZ</name>
<sequence>MVVATGYKETRPMGSGERSKGVMTFHILIKFDAREKEWVAHCLELDIETAAEKFEDAKLDILSVIQSRISYALAHDTMDDLFESAPRSAWKEFYECVEGPYEKILIKKYVIEDEVVSEFSAPS</sequence>